<accession>A0A939HNE7</accession>
<dbReference type="GO" id="GO:0016491">
    <property type="term" value="F:oxidoreductase activity"/>
    <property type="evidence" value="ECO:0007669"/>
    <property type="project" value="UniProtKB-KW"/>
</dbReference>
<keyword evidence="4" id="KW-1185">Reference proteome</keyword>
<evidence type="ECO:0000313" key="4">
    <source>
        <dbReference type="Proteomes" id="UP000664073"/>
    </source>
</evidence>
<dbReference type="PANTHER" id="PTHR13847">
    <property type="entry name" value="SARCOSINE DEHYDROGENASE-RELATED"/>
    <property type="match status" value="1"/>
</dbReference>
<dbReference type="InterPro" id="IPR006076">
    <property type="entry name" value="FAD-dep_OxRdtase"/>
</dbReference>
<protein>
    <submittedName>
        <fullName evidence="3">FAD-binding oxidoreductase</fullName>
    </submittedName>
</protein>
<reference evidence="3" key="1">
    <citation type="submission" date="2021-03" db="EMBL/GenBank/DDBJ databases">
        <title>The complete genome sequence of Acetobacter sp. TBRC 12339.</title>
        <authorList>
            <person name="Charoenyingcharoen P."/>
            <person name="Yukphan P."/>
        </authorList>
    </citation>
    <scope>NUCLEOTIDE SEQUENCE</scope>
    <source>
        <strain evidence="3">TBRC 12339</strain>
    </source>
</reference>
<proteinExistence type="predicted"/>
<evidence type="ECO:0000259" key="2">
    <source>
        <dbReference type="Pfam" id="PF01266"/>
    </source>
</evidence>
<dbReference type="Gene3D" id="3.30.9.10">
    <property type="entry name" value="D-Amino Acid Oxidase, subunit A, domain 2"/>
    <property type="match status" value="1"/>
</dbReference>
<evidence type="ECO:0000313" key="3">
    <source>
        <dbReference type="EMBL" id="MBO1325476.1"/>
    </source>
</evidence>
<dbReference type="Proteomes" id="UP000664073">
    <property type="component" value="Unassembled WGS sequence"/>
</dbReference>
<dbReference type="RefSeq" id="WP_207846133.1">
    <property type="nucleotide sequence ID" value="NZ_JAFVMH010000004.1"/>
</dbReference>
<dbReference type="AlphaFoldDB" id="A0A939HNE7"/>
<feature type="domain" description="FAD dependent oxidoreductase" evidence="2">
    <location>
        <begin position="32"/>
        <end position="383"/>
    </location>
</feature>
<dbReference type="EMBL" id="JAFVMH010000004">
    <property type="protein sequence ID" value="MBO1325476.1"/>
    <property type="molecule type" value="Genomic_DNA"/>
</dbReference>
<dbReference type="Gene3D" id="3.50.50.60">
    <property type="entry name" value="FAD/NAD(P)-binding domain"/>
    <property type="match status" value="1"/>
</dbReference>
<dbReference type="InterPro" id="IPR036188">
    <property type="entry name" value="FAD/NAD-bd_sf"/>
</dbReference>
<name>A0A939HNE7_9PROT</name>
<dbReference type="GO" id="GO:0005737">
    <property type="term" value="C:cytoplasm"/>
    <property type="evidence" value="ECO:0007669"/>
    <property type="project" value="TreeGrafter"/>
</dbReference>
<comment type="caution">
    <text evidence="3">The sequence shown here is derived from an EMBL/GenBank/DDBJ whole genome shotgun (WGS) entry which is preliminary data.</text>
</comment>
<dbReference type="SUPFAM" id="SSF51905">
    <property type="entry name" value="FAD/NAD(P)-binding domain"/>
    <property type="match status" value="1"/>
</dbReference>
<sequence>MIPTPPAMFHWRQLSREPEYPLNVVDTDIETDVAVIGAGLTGLAAARHFALAGARVVLLDAGQIGQAASGRNNGQVIPHYGRHTPQEIEARFGAHRGAIFNRMVGGSADGVAKLVRDHALACDFVQNGWIQACHATSALARVRSVYEGWKDRGHQAEWLDRDAMTAHIGSSAFYGGWKAGSGGYLNPYAFCQGMARIAGDAGVDIRQDSAVLNLERVNRRWLLTCPGGSVLAREVLVTANLPQSAFWPGIGKVSVPVRVYQVSTGALAPEWQARILPGREGVSDTSRAICAFRYDSQGGLAMVGQHTLWHDAADRGRRAVAERLRKVFPGLPLQMADRYWEGTIAAVTDRLPRLMALAPGLNFAGIYSGRGVALSVAWGAMAAGLALGEVAERDAPVPVTRLRTVPFHGIGVQYARYMHPRLRAQDRKEIARSES</sequence>
<dbReference type="PANTHER" id="PTHR13847:SF281">
    <property type="entry name" value="FAD DEPENDENT OXIDOREDUCTASE DOMAIN-CONTAINING PROTEIN"/>
    <property type="match status" value="1"/>
</dbReference>
<gene>
    <name evidence="3" type="ORF">J2D77_09975</name>
</gene>
<organism evidence="3 4">
    <name type="scientific">Acetobacter garciniae</name>
    <dbReference type="NCBI Taxonomy" id="2817435"/>
    <lineage>
        <taxon>Bacteria</taxon>
        <taxon>Pseudomonadati</taxon>
        <taxon>Pseudomonadota</taxon>
        <taxon>Alphaproteobacteria</taxon>
        <taxon>Acetobacterales</taxon>
        <taxon>Acetobacteraceae</taxon>
        <taxon>Acetobacter</taxon>
    </lineage>
</organism>
<dbReference type="Pfam" id="PF01266">
    <property type="entry name" value="DAO"/>
    <property type="match status" value="1"/>
</dbReference>
<keyword evidence="1" id="KW-0560">Oxidoreductase</keyword>
<evidence type="ECO:0000256" key="1">
    <source>
        <dbReference type="ARBA" id="ARBA00023002"/>
    </source>
</evidence>